<feature type="chain" id="PRO_5006061286" evidence="5">
    <location>
        <begin position="33"/>
        <end position="116"/>
    </location>
</feature>
<dbReference type="SUPFAM" id="SSF46626">
    <property type="entry name" value="Cytochrome c"/>
    <property type="match status" value="1"/>
</dbReference>
<keyword evidence="2 4" id="KW-0479">Metal-binding</keyword>
<evidence type="ECO:0000256" key="5">
    <source>
        <dbReference type="SAM" id="SignalP"/>
    </source>
</evidence>
<dbReference type="PROSITE" id="PS51007">
    <property type="entry name" value="CYTC"/>
    <property type="match status" value="1"/>
</dbReference>
<dbReference type="InterPro" id="IPR036909">
    <property type="entry name" value="Cyt_c-like_dom_sf"/>
</dbReference>
<feature type="signal peptide" evidence="5">
    <location>
        <begin position="1"/>
        <end position="32"/>
    </location>
</feature>
<evidence type="ECO:0000256" key="3">
    <source>
        <dbReference type="ARBA" id="ARBA00023004"/>
    </source>
</evidence>
<protein>
    <submittedName>
        <fullName evidence="7">Putative bifunctional cbb3-type cytochrome c oxidase subunit II/cytochrome c</fullName>
    </submittedName>
</protein>
<evidence type="ECO:0000256" key="2">
    <source>
        <dbReference type="ARBA" id="ARBA00022723"/>
    </source>
</evidence>
<dbReference type="EMBL" id="CYPS01000064">
    <property type="protein sequence ID" value="CUH44975.1"/>
    <property type="molecule type" value="Genomic_DNA"/>
</dbReference>
<keyword evidence="5" id="KW-0732">Signal</keyword>
<evidence type="ECO:0000313" key="8">
    <source>
        <dbReference type="Proteomes" id="UP000050786"/>
    </source>
</evidence>
<feature type="domain" description="Cytochrome c" evidence="6">
    <location>
        <begin position="33"/>
        <end position="114"/>
    </location>
</feature>
<dbReference type="RefSeq" id="WP_058274919.1">
    <property type="nucleotide sequence ID" value="NZ_CYPS01000064.1"/>
</dbReference>
<evidence type="ECO:0000259" key="6">
    <source>
        <dbReference type="PROSITE" id="PS51007"/>
    </source>
</evidence>
<proteinExistence type="predicted"/>
<name>A0A0P1E7N3_9RHOB</name>
<dbReference type="Proteomes" id="UP000050786">
    <property type="component" value="Unassembled WGS sequence"/>
</dbReference>
<dbReference type="Pfam" id="PF13442">
    <property type="entry name" value="Cytochrome_CBB3"/>
    <property type="match status" value="1"/>
</dbReference>
<evidence type="ECO:0000313" key="7">
    <source>
        <dbReference type="EMBL" id="CUH44975.1"/>
    </source>
</evidence>
<dbReference type="GO" id="GO:0020037">
    <property type="term" value="F:heme binding"/>
    <property type="evidence" value="ECO:0007669"/>
    <property type="project" value="InterPro"/>
</dbReference>
<dbReference type="GO" id="GO:0046872">
    <property type="term" value="F:metal ion binding"/>
    <property type="evidence" value="ECO:0007669"/>
    <property type="project" value="UniProtKB-KW"/>
</dbReference>
<evidence type="ECO:0000256" key="4">
    <source>
        <dbReference type="PROSITE-ProRule" id="PRU00433"/>
    </source>
</evidence>
<dbReference type="GO" id="GO:0009055">
    <property type="term" value="F:electron transfer activity"/>
    <property type="evidence" value="ECO:0007669"/>
    <property type="project" value="InterPro"/>
</dbReference>
<keyword evidence="1 4" id="KW-0349">Heme</keyword>
<keyword evidence="8" id="KW-1185">Reference proteome</keyword>
<dbReference type="FunFam" id="1.10.760.10:FF:000095">
    <property type="entry name" value="Nitrite reductase protein N"/>
    <property type="match status" value="1"/>
</dbReference>
<evidence type="ECO:0000256" key="1">
    <source>
        <dbReference type="ARBA" id="ARBA00022617"/>
    </source>
</evidence>
<gene>
    <name evidence="7" type="ORF">RUM4293_03884</name>
</gene>
<keyword evidence="3 4" id="KW-0408">Iron</keyword>
<accession>A0A0P1E7N3</accession>
<sequence length="116" mass="12401">MVSDVQSNGGLPAWASRALLTTAVLIATSALAADVLDGNALKRLVHQDCGSCHGLSLKGGLGPDLRSKSLEHYDANVLTDVILDGIPGTAMPPWRPLISEEEAEWIAHYLLEQEEQ</sequence>
<dbReference type="InterPro" id="IPR009056">
    <property type="entry name" value="Cyt_c-like_dom"/>
</dbReference>
<dbReference type="Gene3D" id="1.10.760.10">
    <property type="entry name" value="Cytochrome c-like domain"/>
    <property type="match status" value="1"/>
</dbReference>
<reference evidence="8" key="1">
    <citation type="submission" date="2015-09" db="EMBL/GenBank/DDBJ databases">
        <authorList>
            <person name="Rodrigo-Torres L."/>
            <person name="Arahal D.R."/>
        </authorList>
    </citation>
    <scope>NUCLEOTIDE SEQUENCE [LARGE SCALE GENOMIC DNA]</scope>
    <source>
        <strain evidence="8">CECT 4293</strain>
    </source>
</reference>
<dbReference type="AlphaFoldDB" id="A0A0P1E7N3"/>
<organism evidence="7 8">
    <name type="scientific">Ruegeria atlantica</name>
    <dbReference type="NCBI Taxonomy" id="81569"/>
    <lineage>
        <taxon>Bacteria</taxon>
        <taxon>Pseudomonadati</taxon>
        <taxon>Pseudomonadota</taxon>
        <taxon>Alphaproteobacteria</taxon>
        <taxon>Rhodobacterales</taxon>
        <taxon>Roseobacteraceae</taxon>
        <taxon>Ruegeria</taxon>
    </lineage>
</organism>